<feature type="region of interest" description="Disordered" evidence="1">
    <location>
        <begin position="65"/>
        <end position="85"/>
    </location>
</feature>
<dbReference type="EMBL" id="OW970319">
    <property type="protein sequence ID" value="CAH6385087.1"/>
    <property type="molecule type" value="Genomic_DNA"/>
</dbReference>
<evidence type="ECO:0000313" key="3">
    <source>
        <dbReference type="Proteomes" id="UP001158961"/>
    </source>
</evidence>
<dbReference type="RefSeq" id="WP_152551416.1">
    <property type="nucleotide sequence ID" value="NZ_JNVA01000118.1"/>
</dbReference>
<sequence>MSVFKVLETSAFGTERTQPCFALRTAIHLLKWIIARDMPVDKTLSSVAAGNASVVHTVVTQRRPEIGPPSTFADHAGISSDAQRR</sequence>
<reference evidence="2" key="1">
    <citation type="submission" date="2022-05" db="EMBL/GenBank/DDBJ databases">
        <authorList>
            <person name="Pothier F. J."/>
        </authorList>
    </citation>
    <scope>NUCLEOTIDE SEQUENCE</scope>
    <source>
        <strain evidence="2">DAPP-PG734</strain>
        <plasmid evidence="2">P4</plasmid>
    </source>
</reference>
<accession>A0AAN2FHR2</accession>
<protein>
    <submittedName>
        <fullName evidence="2">Uncharacterized protein</fullName>
    </submittedName>
</protein>
<gene>
    <name evidence="2" type="ORF">DAPPPG734_25650</name>
</gene>
<evidence type="ECO:0000256" key="1">
    <source>
        <dbReference type="SAM" id="MobiDB-lite"/>
    </source>
</evidence>
<name>A0AAN2FHR2_ENTAG</name>
<dbReference type="Proteomes" id="UP001158961">
    <property type="component" value="Plasmid P4"/>
</dbReference>
<dbReference type="AlphaFoldDB" id="A0AAN2FHR2"/>
<organism evidence="2 3">
    <name type="scientific">Enterobacter agglomerans</name>
    <name type="common">Erwinia herbicola</name>
    <name type="synonym">Pantoea agglomerans</name>
    <dbReference type="NCBI Taxonomy" id="549"/>
    <lineage>
        <taxon>Bacteria</taxon>
        <taxon>Pseudomonadati</taxon>
        <taxon>Pseudomonadota</taxon>
        <taxon>Gammaproteobacteria</taxon>
        <taxon>Enterobacterales</taxon>
        <taxon>Erwiniaceae</taxon>
        <taxon>Pantoea</taxon>
        <taxon>Pantoea agglomerans group</taxon>
    </lineage>
</organism>
<evidence type="ECO:0000313" key="2">
    <source>
        <dbReference type="EMBL" id="CAH6385087.1"/>
    </source>
</evidence>
<proteinExistence type="predicted"/>
<geneLocation type="plasmid" evidence="2 3">
    <name>P4</name>
</geneLocation>
<keyword evidence="2" id="KW-0614">Plasmid</keyword>